<proteinExistence type="predicted"/>
<feature type="region of interest" description="Disordered" evidence="1">
    <location>
        <begin position="219"/>
        <end position="259"/>
    </location>
</feature>
<gene>
    <name evidence="2" type="ORF">SCLTRI_LOCUS3670</name>
</gene>
<organism evidence="2 3">
    <name type="scientific">Sclerotinia trifoliorum</name>
    <dbReference type="NCBI Taxonomy" id="28548"/>
    <lineage>
        <taxon>Eukaryota</taxon>
        <taxon>Fungi</taxon>
        <taxon>Dikarya</taxon>
        <taxon>Ascomycota</taxon>
        <taxon>Pezizomycotina</taxon>
        <taxon>Leotiomycetes</taxon>
        <taxon>Helotiales</taxon>
        <taxon>Sclerotiniaceae</taxon>
        <taxon>Sclerotinia</taxon>
    </lineage>
</organism>
<dbReference type="Proteomes" id="UP000624404">
    <property type="component" value="Unassembled WGS sequence"/>
</dbReference>
<comment type="caution">
    <text evidence="2">The sequence shown here is derived from an EMBL/GenBank/DDBJ whole genome shotgun (WGS) entry which is preliminary data.</text>
</comment>
<reference evidence="2" key="1">
    <citation type="submission" date="2020-10" db="EMBL/GenBank/DDBJ databases">
        <authorList>
            <person name="Kusch S."/>
        </authorList>
    </citation>
    <scope>NUCLEOTIDE SEQUENCE</scope>
    <source>
        <strain evidence="2">SwB9</strain>
    </source>
</reference>
<evidence type="ECO:0000256" key="1">
    <source>
        <dbReference type="SAM" id="MobiDB-lite"/>
    </source>
</evidence>
<dbReference type="OrthoDB" id="3545946at2759"/>
<keyword evidence="3" id="KW-1185">Reference proteome</keyword>
<dbReference type="EMBL" id="CAJHIA010000011">
    <property type="protein sequence ID" value="CAD6443878.1"/>
    <property type="molecule type" value="Genomic_DNA"/>
</dbReference>
<evidence type="ECO:0000313" key="2">
    <source>
        <dbReference type="EMBL" id="CAD6443878.1"/>
    </source>
</evidence>
<accession>A0A8H2VSG3</accession>
<dbReference type="AlphaFoldDB" id="A0A8H2VSG3"/>
<feature type="region of interest" description="Disordered" evidence="1">
    <location>
        <begin position="177"/>
        <end position="207"/>
    </location>
</feature>
<protein>
    <submittedName>
        <fullName evidence="2">Bce4a418-e839-4ee8-819a-b2acc7753db0</fullName>
    </submittedName>
</protein>
<evidence type="ECO:0000313" key="3">
    <source>
        <dbReference type="Proteomes" id="UP000624404"/>
    </source>
</evidence>
<feature type="compositionally biased region" description="Polar residues" evidence="1">
    <location>
        <begin position="178"/>
        <end position="198"/>
    </location>
</feature>
<sequence>MSLYGLVHKFVICRKCFLDVEAHEKRFLDEHTAFQLLLRHDKSSRIQKIQIKIIETSNFLHSLRLLPTSSQQISPNVSPCAVIGEWEGKNERCAQWLRSIEVQPKAPLEFEAAEQLEAQEFSEEARQAVMEYRSEVAAALPEPKIKALEFPNSVQRSHKAAKKDMQLGPEKAFEEVLSGSSKSAEKNANFSNRTSQNDKFSKAKETSCTSYTKIFSRGKKLDECSKNTPENRQAPKEEIKQGVGKTSAEVLTEPKNRTG</sequence>
<name>A0A8H2VSG3_9HELO</name>